<protein>
    <recommendedName>
        <fullName evidence="9">Probable butyrate kinase</fullName>
        <shortName evidence="9">BK</shortName>
        <ecNumber evidence="9">2.7.2.7</ecNumber>
    </recommendedName>
    <alternativeName>
        <fullName evidence="9">Branched-chain carboxylic acid kinase</fullName>
    </alternativeName>
</protein>
<evidence type="ECO:0000256" key="4">
    <source>
        <dbReference type="ARBA" id="ARBA00022679"/>
    </source>
</evidence>
<dbReference type="CDD" id="cd24011">
    <property type="entry name" value="ASKHA_NBD_BK"/>
    <property type="match status" value="1"/>
</dbReference>
<dbReference type="Gene3D" id="3.30.420.40">
    <property type="match status" value="2"/>
</dbReference>
<keyword evidence="3 9" id="KW-0963">Cytoplasm</keyword>
<dbReference type="SUPFAM" id="SSF53067">
    <property type="entry name" value="Actin-like ATPase domain"/>
    <property type="match status" value="2"/>
</dbReference>
<evidence type="ECO:0000313" key="12">
    <source>
        <dbReference type="EMBL" id="XBH18908.1"/>
    </source>
</evidence>
<dbReference type="PANTHER" id="PTHR21060:SF3">
    <property type="entry name" value="BUTYRATE KINASE 2-RELATED"/>
    <property type="match status" value="1"/>
</dbReference>
<dbReference type="PANTHER" id="PTHR21060">
    <property type="entry name" value="ACETATE KINASE"/>
    <property type="match status" value="1"/>
</dbReference>
<comment type="subcellular location">
    <subcellularLocation>
        <location evidence="1 9">Cytoplasm</location>
    </subcellularLocation>
</comment>
<dbReference type="PRINTS" id="PR00471">
    <property type="entry name" value="ACETATEKNASE"/>
</dbReference>
<evidence type="ECO:0000256" key="11">
    <source>
        <dbReference type="SAM" id="MobiDB-lite"/>
    </source>
</evidence>
<dbReference type="HAMAP" id="MF_00542">
    <property type="entry name" value="Butyrate_kinase"/>
    <property type="match status" value="1"/>
</dbReference>
<evidence type="ECO:0000256" key="10">
    <source>
        <dbReference type="RuleBase" id="RU003835"/>
    </source>
</evidence>
<dbReference type="InterPro" id="IPR023865">
    <property type="entry name" value="Aliphatic_acid_kinase_CS"/>
</dbReference>
<evidence type="ECO:0000256" key="5">
    <source>
        <dbReference type="ARBA" id="ARBA00022741"/>
    </source>
</evidence>
<dbReference type="NCBIfam" id="NF002834">
    <property type="entry name" value="PRK03011.1-5"/>
    <property type="match status" value="1"/>
</dbReference>
<dbReference type="GO" id="GO:0005737">
    <property type="term" value="C:cytoplasm"/>
    <property type="evidence" value="ECO:0007669"/>
    <property type="project" value="UniProtKB-SubCell"/>
</dbReference>
<dbReference type="GO" id="GO:0008776">
    <property type="term" value="F:acetate kinase activity"/>
    <property type="evidence" value="ECO:0007669"/>
    <property type="project" value="TreeGrafter"/>
</dbReference>
<evidence type="ECO:0000256" key="3">
    <source>
        <dbReference type="ARBA" id="ARBA00022490"/>
    </source>
</evidence>
<dbReference type="EC" id="2.7.2.7" evidence="9"/>
<dbReference type="PROSITE" id="PS01075">
    <property type="entry name" value="ACETATE_KINASE_1"/>
    <property type="match status" value="1"/>
</dbReference>
<accession>A0AAU7DM75</accession>
<dbReference type="RefSeq" id="WP_348264126.1">
    <property type="nucleotide sequence ID" value="NZ_CP121196.1"/>
</dbReference>
<name>A0AAU7DM75_9BACT</name>
<feature type="region of interest" description="Disordered" evidence="11">
    <location>
        <begin position="198"/>
        <end position="218"/>
    </location>
</feature>
<dbReference type="NCBIfam" id="TIGR02707">
    <property type="entry name" value="butyr_kinase"/>
    <property type="match status" value="1"/>
</dbReference>
<dbReference type="InterPro" id="IPR000890">
    <property type="entry name" value="Aliphatic_acid_kin_short-chain"/>
</dbReference>
<dbReference type="GO" id="GO:0047761">
    <property type="term" value="F:butyrate kinase activity"/>
    <property type="evidence" value="ECO:0007669"/>
    <property type="project" value="UniProtKB-UniRule"/>
</dbReference>
<proteinExistence type="inferred from homology"/>
<organism evidence="12">
    <name type="scientific">Telmatobacter sp. DSM 110680</name>
    <dbReference type="NCBI Taxonomy" id="3036704"/>
    <lineage>
        <taxon>Bacteria</taxon>
        <taxon>Pseudomonadati</taxon>
        <taxon>Acidobacteriota</taxon>
        <taxon>Terriglobia</taxon>
        <taxon>Terriglobales</taxon>
        <taxon>Acidobacteriaceae</taxon>
        <taxon>Telmatobacter</taxon>
    </lineage>
</organism>
<comment type="catalytic activity">
    <reaction evidence="8 9">
        <text>butanoate + ATP = butanoyl phosphate + ADP</text>
        <dbReference type="Rhea" id="RHEA:13585"/>
        <dbReference type="ChEBI" id="CHEBI:17968"/>
        <dbReference type="ChEBI" id="CHEBI:30616"/>
        <dbReference type="ChEBI" id="CHEBI:58079"/>
        <dbReference type="ChEBI" id="CHEBI:456216"/>
        <dbReference type="EC" id="2.7.2.7"/>
    </reaction>
</comment>
<dbReference type="PIRSF" id="PIRSF036458">
    <property type="entry name" value="Butyrate_kin"/>
    <property type="match status" value="1"/>
</dbReference>
<dbReference type="GO" id="GO:0006083">
    <property type="term" value="P:acetate metabolic process"/>
    <property type="evidence" value="ECO:0007669"/>
    <property type="project" value="TreeGrafter"/>
</dbReference>
<dbReference type="AlphaFoldDB" id="A0AAU7DM75"/>
<dbReference type="InterPro" id="IPR011245">
    <property type="entry name" value="Butyrate_kin"/>
</dbReference>
<dbReference type="Pfam" id="PF00871">
    <property type="entry name" value="Acetate_kinase"/>
    <property type="match status" value="1"/>
</dbReference>
<dbReference type="PROSITE" id="PS01076">
    <property type="entry name" value="ACETATE_KINASE_2"/>
    <property type="match status" value="1"/>
</dbReference>
<dbReference type="GO" id="GO:0005524">
    <property type="term" value="F:ATP binding"/>
    <property type="evidence" value="ECO:0007669"/>
    <property type="project" value="UniProtKB-KW"/>
</dbReference>
<evidence type="ECO:0000256" key="1">
    <source>
        <dbReference type="ARBA" id="ARBA00004496"/>
    </source>
</evidence>
<gene>
    <name evidence="9 12" type="primary">buk</name>
    <name evidence="12" type="ORF">P8935_06220</name>
</gene>
<keyword evidence="6 9" id="KW-0418">Kinase</keyword>
<evidence type="ECO:0000256" key="2">
    <source>
        <dbReference type="ARBA" id="ARBA00008748"/>
    </source>
</evidence>
<sequence>MPHPGNRVLVINPGSTSTKFGVFTMECAEWVSSVHHGDEELKQFRGRSMMARTGYRAALIEKALVAAGYDPKHFAAVGGRGGFLPPMACGTYLVDDALVEELRLAKRGEHASNLGAVLALRFAQAAGVNAYIVDPVTVDEWQDCARISGSPLIERSCIGHALNIKAVARRFARESRRAYADLRLIIAHMGSGVTVSAHRGGRMIDNNTPEEGPLGPDRTGSLPVRGLIKLCYSGQFSETQLDRMVFGEGGLFAYLGTRDLEEVERRIDAGDAKAAVVYEAMIYQVAKETGAMAAVLEGRVDAVVLTGGIAHSERLISRLRTYIDWIAPVTVYPGEDELQALAEGVFRVLNGEEEAKRLMTHEAASKGREALVIGLE</sequence>
<evidence type="ECO:0000256" key="6">
    <source>
        <dbReference type="ARBA" id="ARBA00022777"/>
    </source>
</evidence>
<comment type="similarity">
    <text evidence="2 9 10">Belongs to the acetokinase family.</text>
</comment>
<evidence type="ECO:0000256" key="7">
    <source>
        <dbReference type="ARBA" id="ARBA00022840"/>
    </source>
</evidence>
<reference evidence="12" key="1">
    <citation type="submission" date="2023-03" db="EMBL/GenBank/DDBJ databases">
        <title>Edaphobacter sp.</title>
        <authorList>
            <person name="Huber K.J."/>
            <person name="Papendorf J."/>
            <person name="Pilke C."/>
            <person name="Bunk B."/>
            <person name="Sproeer C."/>
            <person name="Pester M."/>
        </authorList>
    </citation>
    <scope>NUCLEOTIDE SEQUENCE</scope>
    <source>
        <strain evidence="12">DSM 110680</strain>
    </source>
</reference>
<keyword evidence="7 9" id="KW-0067">ATP-binding</keyword>
<dbReference type="InterPro" id="IPR043129">
    <property type="entry name" value="ATPase_NBD"/>
</dbReference>
<dbReference type="EMBL" id="CP121196">
    <property type="protein sequence ID" value="XBH18908.1"/>
    <property type="molecule type" value="Genomic_DNA"/>
</dbReference>
<keyword evidence="5 9" id="KW-0547">Nucleotide-binding</keyword>
<evidence type="ECO:0000256" key="8">
    <source>
        <dbReference type="ARBA" id="ARBA00048596"/>
    </source>
</evidence>
<evidence type="ECO:0000256" key="9">
    <source>
        <dbReference type="HAMAP-Rule" id="MF_00542"/>
    </source>
</evidence>
<keyword evidence="4 9" id="KW-0808">Transferase</keyword>